<dbReference type="Proteomes" id="UP001172673">
    <property type="component" value="Unassembled WGS sequence"/>
</dbReference>
<feature type="region of interest" description="Disordered" evidence="1">
    <location>
        <begin position="162"/>
        <end position="186"/>
    </location>
</feature>
<accession>A0AA39CPW2</accession>
<dbReference type="AlphaFoldDB" id="A0AA39CPW2"/>
<feature type="region of interest" description="Disordered" evidence="1">
    <location>
        <begin position="201"/>
        <end position="242"/>
    </location>
</feature>
<keyword evidence="3" id="KW-1185">Reference proteome</keyword>
<feature type="region of interest" description="Disordered" evidence="1">
    <location>
        <begin position="18"/>
        <end position="116"/>
    </location>
</feature>
<feature type="compositionally biased region" description="Polar residues" evidence="1">
    <location>
        <begin position="211"/>
        <end position="232"/>
    </location>
</feature>
<organism evidence="2 3">
    <name type="scientific">Cladophialophora chaetospira</name>
    <dbReference type="NCBI Taxonomy" id="386627"/>
    <lineage>
        <taxon>Eukaryota</taxon>
        <taxon>Fungi</taxon>
        <taxon>Dikarya</taxon>
        <taxon>Ascomycota</taxon>
        <taxon>Pezizomycotina</taxon>
        <taxon>Eurotiomycetes</taxon>
        <taxon>Chaetothyriomycetidae</taxon>
        <taxon>Chaetothyriales</taxon>
        <taxon>Herpotrichiellaceae</taxon>
        <taxon>Cladophialophora</taxon>
    </lineage>
</organism>
<evidence type="ECO:0000256" key="1">
    <source>
        <dbReference type="SAM" id="MobiDB-lite"/>
    </source>
</evidence>
<sequence length="475" mass="53097">MATNIGKRFLKAIQRKITKPLKSRLSNDRTAGDPGVGPIPDYRSAAKRRRLFPFSRQKPNLNGEKTSAGKEHNATPSGSGQLDIAPVSEIQDQERQLPAGELAESKTLKNKENDRQRLLEATKHVLKQRKRNHKTDPIYRHTRATSTSTRLDIDSMVQLTGEGTSVTHPDSPSKPAGATKPTSQSSYIAGSHDAFIADRPQEEPDVHDSQPPVTENTGSILTDNNAVRATTNKARRKQQRLPTAERSLVIFRPQEMKCSNLIKEARGYDGRVCGVGGAAESYARAFGQEAAPRNRPFVVMGCAFNAVQGILMVRVCEIVALQYPDPERASRVSNRSNRLIPIAPNTANPNARPPQAHFGDDGLNFGNCSWIDTRKVYSVPVDLIKEGRYASVKLCKCSWEKLRETLSMGTSAEETFGIERDFKRFQRKMRAGGVGEDHTIRMADSIPQRQIERKRAEVPRPHLRRYRVEELLQYQ</sequence>
<proteinExistence type="predicted"/>
<evidence type="ECO:0000313" key="3">
    <source>
        <dbReference type="Proteomes" id="UP001172673"/>
    </source>
</evidence>
<dbReference type="EMBL" id="JAPDRK010000002">
    <property type="protein sequence ID" value="KAJ9615610.1"/>
    <property type="molecule type" value="Genomic_DNA"/>
</dbReference>
<name>A0AA39CPW2_9EURO</name>
<comment type="caution">
    <text evidence="2">The sequence shown here is derived from an EMBL/GenBank/DDBJ whole genome shotgun (WGS) entry which is preliminary data.</text>
</comment>
<protein>
    <submittedName>
        <fullName evidence="2">Uncharacterized protein</fullName>
    </submittedName>
</protein>
<gene>
    <name evidence="2" type="ORF">H2200_001685</name>
</gene>
<evidence type="ECO:0000313" key="2">
    <source>
        <dbReference type="EMBL" id="KAJ9615610.1"/>
    </source>
</evidence>
<feature type="compositionally biased region" description="Basic and acidic residues" evidence="1">
    <location>
        <begin position="103"/>
        <end position="116"/>
    </location>
</feature>
<reference evidence="2" key="1">
    <citation type="submission" date="2022-10" db="EMBL/GenBank/DDBJ databases">
        <title>Culturing micro-colonial fungi from biological soil crusts in the Mojave desert and describing Neophaeococcomyces mojavensis, and introducing the new genera and species Taxawa tesnikishii.</title>
        <authorList>
            <person name="Kurbessoian T."/>
            <person name="Stajich J.E."/>
        </authorList>
    </citation>
    <scope>NUCLEOTIDE SEQUENCE</scope>
    <source>
        <strain evidence="2">TK_41</strain>
    </source>
</reference>